<dbReference type="PANTHER" id="PTHR23101">
    <property type="entry name" value="RAB GDP/GTP EXCHANGE FACTOR"/>
    <property type="match status" value="1"/>
</dbReference>
<dbReference type="SMART" id="SM00167">
    <property type="entry name" value="VPS9"/>
    <property type="match status" value="1"/>
</dbReference>
<gene>
    <name evidence="2" type="ORF">SteCoe_4120</name>
</gene>
<dbReference type="AlphaFoldDB" id="A0A1R2CVK0"/>
<dbReference type="GO" id="GO:0030139">
    <property type="term" value="C:endocytic vesicle"/>
    <property type="evidence" value="ECO:0007669"/>
    <property type="project" value="TreeGrafter"/>
</dbReference>
<keyword evidence="3" id="KW-1185">Reference proteome</keyword>
<sequence>MLFEETLPKYPCWRSAKYSEIEEASEVLEFMITKEKYDLLMNSDNFAKELDESLMRCYQNLDFIELRHLDINPASIDQNSIAVAGNQLRMIGKCTSPRDKLICISNCFRIINSKLYEEIISNAHQGTSVHGADDSLPLFVYVLLKAKVPKLFSNFYFIKNYRYKPRREYRDPVEFKYTFTSLKIAMKFILEIKSNKLHLQADENFKELVKLSKKKTQATQTSVEDKSFRELELREMFSPAYTGEISVGHFISNPQELELFISDYFALLTIKKK</sequence>
<dbReference type="GO" id="GO:0016192">
    <property type="term" value="P:vesicle-mediated transport"/>
    <property type="evidence" value="ECO:0007669"/>
    <property type="project" value="InterPro"/>
</dbReference>
<evidence type="ECO:0000313" key="2">
    <source>
        <dbReference type="EMBL" id="OMJ93037.1"/>
    </source>
</evidence>
<dbReference type="Pfam" id="PF02204">
    <property type="entry name" value="VPS9"/>
    <property type="match status" value="1"/>
</dbReference>
<reference evidence="2 3" key="1">
    <citation type="submission" date="2016-11" db="EMBL/GenBank/DDBJ databases">
        <title>The macronuclear genome of Stentor coeruleus: a giant cell with tiny introns.</title>
        <authorList>
            <person name="Slabodnick M."/>
            <person name="Ruby J.G."/>
            <person name="Reiff S.B."/>
            <person name="Swart E.C."/>
            <person name="Gosai S."/>
            <person name="Prabakaran S."/>
            <person name="Witkowska E."/>
            <person name="Larue G.E."/>
            <person name="Fisher S."/>
            <person name="Freeman R.M."/>
            <person name="Gunawardena J."/>
            <person name="Chu W."/>
            <person name="Stover N.A."/>
            <person name="Gregory B.D."/>
            <person name="Nowacki M."/>
            <person name="Derisi J."/>
            <person name="Roy S.W."/>
            <person name="Marshall W.F."/>
            <person name="Sood P."/>
        </authorList>
    </citation>
    <scope>NUCLEOTIDE SEQUENCE [LARGE SCALE GENOMIC DNA]</scope>
    <source>
        <strain evidence="2">WM001</strain>
    </source>
</reference>
<evidence type="ECO:0000259" key="1">
    <source>
        <dbReference type="PROSITE" id="PS51205"/>
    </source>
</evidence>
<protein>
    <recommendedName>
        <fullName evidence="1">VPS9 domain-containing protein</fullName>
    </recommendedName>
</protein>
<evidence type="ECO:0000313" key="3">
    <source>
        <dbReference type="Proteomes" id="UP000187209"/>
    </source>
</evidence>
<dbReference type="GO" id="GO:0005829">
    <property type="term" value="C:cytosol"/>
    <property type="evidence" value="ECO:0007669"/>
    <property type="project" value="TreeGrafter"/>
</dbReference>
<dbReference type="PROSITE" id="PS51205">
    <property type="entry name" value="VPS9"/>
    <property type="match status" value="1"/>
</dbReference>
<dbReference type="Proteomes" id="UP000187209">
    <property type="component" value="Unassembled WGS sequence"/>
</dbReference>
<dbReference type="OrthoDB" id="300289at2759"/>
<dbReference type="PANTHER" id="PTHR23101:SF25">
    <property type="entry name" value="GTPASE-ACTIVATING PROTEIN AND VPS9 DOMAIN-CONTAINING PROTEIN 1"/>
    <property type="match status" value="1"/>
</dbReference>
<dbReference type="SUPFAM" id="SSF109993">
    <property type="entry name" value="VPS9 domain"/>
    <property type="match status" value="1"/>
</dbReference>
<dbReference type="EMBL" id="MPUH01000050">
    <property type="protein sequence ID" value="OMJ93037.1"/>
    <property type="molecule type" value="Genomic_DNA"/>
</dbReference>
<dbReference type="Gene3D" id="1.20.1050.80">
    <property type="entry name" value="VPS9 domain"/>
    <property type="match status" value="1"/>
</dbReference>
<name>A0A1R2CVK0_9CILI</name>
<dbReference type="InterPro" id="IPR037191">
    <property type="entry name" value="VPS9_dom_sf"/>
</dbReference>
<dbReference type="InterPro" id="IPR003123">
    <property type="entry name" value="VPS9"/>
</dbReference>
<accession>A0A1R2CVK0</accession>
<organism evidence="2 3">
    <name type="scientific">Stentor coeruleus</name>
    <dbReference type="NCBI Taxonomy" id="5963"/>
    <lineage>
        <taxon>Eukaryota</taxon>
        <taxon>Sar</taxon>
        <taxon>Alveolata</taxon>
        <taxon>Ciliophora</taxon>
        <taxon>Postciliodesmatophora</taxon>
        <taxon>Heterotrichea</taxon>
        <taxon>Heterotrichida</taxon>
        <taxon>Stentoridae</taxon>
        <taxon>Stentor</taxon>
    </lineage>
</organism>
<feature type="domain" description="VPS9" evidence="1">
    <location>
        <begin position="48"/>
        <end position="198"/>
    </location>
</feature>
<proteinExistence type="predicted"/>
<dbReference type="GO" id="GO:0031267">
    <property type="term" value="F:small GTPase binding"/>
    <property type="evidence" value="ECO:0007669"/>
    <property type="project" value="TreeGrafter"/>
</dbReference>
<comment type="caution">
    <text evidence="2">The sequence shown here is derived from an EMBL/GenBank/DDBJ whole genome shotgun (WGS) entry which is preliminary data.</text>
</comment>
<dbReference type="InterPro" id="IPR045046">
    <property type="entry name" value="Vps9-like"/>
</dbReference>
<dbReference type="GO" id="GO:0005085">
    <property type="term" value="F:guanyl-nucleotide exchange factor activity"/>
    <property type="evidence" value="ECO:0007669"/>
    <property type="project" value="InterPro"/>
</dbReference>